<dbReference type="CDD" id="cd07731">
    <property type="entry name" value="ComA-like_MBL-fold"/>
    <property type="match status" value="1"/>
</dbReference>
<gene>
    <name evidence="3" type="ORF">CM240_1016</name>
</gene>
<name>W6SER9_9CLOT</name>
<proteinExistence type="predicted"/>
<dbReference type="HOGENOM" id="CLU_010363_0_3_9"/>
<accession>W6SER9</accession>
<keyword evidence="1" id="KW-1133">Transmembrane helix</keyword>
<dbReference type="STRING" id="1216932.CM240_1016"/>
<dbReference type="RefSeq" id="WP_051483698.1">
    <property type="nucleotide sequence ID" value="NZ_HG917868.1"/>
</dbReference>
<evidence type="ECO:0000313" key="4">
    <source>
        <dbReference type="Proteomes" id="UP000019426"/>
    </source>
</evidence>
<reference evidence="3 4" key="1">
    <citation type="submission" date="2013-11" db="EMBL/GenBank/DDBJ databases">
        <title>Complete genome sequence of Clostridum sp. M2/40.</title>
        <authorList>
            <person name="Wibberg D."/>
            <person name="Puehler A."/>
            <person name="Schlueter A."/>
        </authorList>
    </citation>
    <scope>NUCLEOTIDE SEQUENCE [LARGE SCALE GENOMIC DNA]</scope>
    <source>
        <strain evidence="4">M2/40</strain>
    </source>
</reference>
<dbReference type="SUPFAM" id="SSF56281">
    <property type="entry name" value="Metallo-hydrolase/oxidoreductase"/>
    <property type="match status" value="1"/>
</dbReference>
<dbReference type="PANTHER" id="PTHR30619">
    <property type="entry name" value="DNA INTERNALIZATION/COMPETENCE PROTEIN COMEC/REC2"/>
    <property type="match status" value="1"/>
</dbReference>
<dbReference type="OrthoDB" id="9761531at2"/>
<evidence type="ECO:0000256" key="1">
    <source>
        <dbReference type="SAM" id="Phobius"/>
    </source>
</evidence>
<dbReference type="Pfam" id="PF00753">
    <property type="entry name" value="Lactamase_B"/>
    <property type="match status" value="1"/>
</dbReference>
<dbReference type="PANTHER" id="PTHR30619:SF7">
    <property type="entry name" value="BETA-LACTAMASE DOMAIN PROTEIN"/>
    <property type="match status" value="1"/>
</dbReference>
<keyword evidence="1" id="KW-0812">Transmembrane</keyword>
<dbReference type="InterPro" id="IPR001279">
    <property type="entry name" value="Metallo-B-lactamas"/>
</dbReference>
<dbReference type="PATRIC" id="fig|1216932.3.peg.1004"/>
<organism evidence="3 4">
    <name type="scientific">Clostridium bornimense</name>
    <dbReference type="NCBI Taxonomy" id="1216932"/>
    <lineage>
        <taxon>Bacteria</taxon>
        <taxon>Bacillati</taxon>
        <taxon>Bacillota</taxon>
        <taxon>Clostridia</taxon>
        <taxon>Eubacteriales</taxon>
        <taxon>Clostridiaceae</taxon>
        <taxon>Clostridium</taxon>
    </lineage>
</organism>
<feature type="domain" description="Metallo-beta-lactamase" evidence="2">
    <location>
        <begin position="58"/>
        <end position="253"/>
    </location>
</feature>
<dbReference type="PROSITE" id="PS51257">
    <property type="entry name" value="PROKAR_LIPOPROTEIN"/>
    <property type="match status" value="1"/>
</dbReference>
<dbReference type="EMBL" id="HG917868">
    <property type="protein sequence ID" value="CDM68180.1"/>
    <property type="molecule type" value="Genomic_DNA"/>
</dbReference>
<dbReference type="eggNOG" id="COG2333">
    <property type="taxonomic scope" value="Bacteria"/>
</dbReference>
<feature type="transmembrane region" description="Helical" evidence="1">
    <location>
        <begin position="16"/>
        <end position="36"/>
    </location>
</feature>
<sequence>MDYTKEKSIKKYKRNLTLKIISIILFLIIGCFSTIFTEDTALGDTNNELKVYFLDVGQGDSIYIRVNDYDILIDAGSNSNVGHLMEQLEKKNIDDFEIVIATHPHEDHIGGMTEVFSRYDVKEFYMPPVVHTTQAFESMLNAIVKEGIKAKPIKEGTHLDLGSNATIDVYSPIDSVYEDLNDYSTIMKLTFGDTKLIFTGDAESYAEKEVVAKHSEDLKGEVLKFAHHGSRTSSTDEFIKAVSPKYGIICCGEDNNYGHPHKETVDTISKYDIDTYRTDKQGEIEVTSDGKNIFIKTEK</sequence>
<dbReference type="Proteomes" id="UP000019426">
    <property type="component" value="Chromosome M2/40_rep1"/>
</dbReference>
<dbReference type="InterPro" id="IPR036866">
    <property type="entry name" value="RibonucZ/Hydroxyglut_hydro"/>
</dbReference>
<dbReference type="KEGG" id="clt:CM240_1016"/>
<evidence type="ECO:0000259" key="2">
    <source>
        <dbReference type="SMART" id="SM00849"/>
    </source>
</evidence>
<dbReference type="InterPro" id="IPR052159">
    <property type="entry name" value="Competence_DNA_uptake"/>
</dbReference>
<dbReference type="InterPro" id="IPR035681">
    <property type="entry name" value="ComA-like_MBL"/>
</dbReference>
<evidence type="ECO:0000313" key="3">
    <source>
        <dbReference type="EMBL" id="CDM68180.1"/>
    </source>
</evidence>
<protein>
    <submittedName>
        <fullName evidence="3">Metallo-beta-lactamase family protein</fullName>
    </submittedName>
</protein>
<keyword evidence="4" id="KW-1185">Reference proteome</keyword>
<keyword evidence="1" id="KW-0472">Membrane</keyword>
<dbReference type="SMART" id="SM00849">
    <property type="entry name" value="Lactamase_B"/>
    <property type="match status" value="1"/>
</dbReference>
<dbReference type="Gene3D" id="3.60.15.10">
    <property type="entry name" value="Ribonuclease Z/Hydroxyacylglutathione hydrolase-like"/>
    <property type="match status" value="1"/>
</dbReference>
<dbReference type="AlphaFoldDB" id="W6SER9"/>